<dbReference type="InterPro" id="IPR013747">
    <property type="entry name" value="ACP_syn_III_C"/>
</dbReference>
<dbReference type="Gene3D" id="3.40.47.10">
    <property type="match status" value="1"/>
</dbReference>
<dbReference type="EMBL" id="FNGA01000001">
    <property type="protein sequence ID" value="SDK52597.1"/>
    <property type="molecule type" value="Genomic_DNA"/>
</dbReference>
<keyword evidence="6" id="KW-1185">Reference proteome</keyword>
<dbReference type="AlphaFoldDB" id="A0A1G9CLQ3"/>
<dbReference type="Proteomes" id="UP000199053">
    <property type="component" value="Unassembled WGS sequence"/>
</dbReference>
<dbReference type="InterPro" id="IPR016039">
    <property type="entry name" value="Thiolase-like"/>
</dbReference>
<dbReference type="RefSeq" id="WP_092158288.1">
    <property type="nucleotide sequence ID" value="NZ_FNGA01000001.1"/>
</dbReference>
<name>A0A1G9CLQ3_9BACT</name>
<keyword evidence="2" id="KW-0012">Acyltransferase</keyword>
<reference evidence="6" key="1">
    <citation type="submission" date="2016-10" db="EMBL/GenBank/DDBJ databases">
        <authorList>
            <person name="Varghese N."/>
            <person name="Submissions S."/>
        </authorList>
    </citation>
    <scope>NUCLEOTIDE SEQUENCE [LARGE SCALE GENOMIC DNA]</scope>
    <source>
        <strain evidence="6">DSM 16995</strain>
    </source>
</reference>
<dbReference type="PANTHER" id="PTHR34069:SF2">
    <property type="entry name" value="BETA-KETOACYL-[ACYL-CARRIER-PROTEIN] SYNTHASE III"/>
    <property type="match status" value="1"/>
</dbReference>
<organism evidence="5 6">
    <name type="scientific">Maridesulfovibrio ferrireducens</name>
    <dbReference type="NCBI Taxonomy" id="246191"/>
    <lineage>
        <taxon>Bacteria</taxon>
        <taxon>Pseudomonadati</taxon>
        <taxon>Thermodesulfobacteriota</taxon>
        <taxon>Desulfovibrionia</taxon>
        <taxon>Desulfovibrionales</taxon>
        <taxon>Desulfovibrionaceae</taxon>
        <taxon>Maridesulfovibrio</taxon>
    </lineage>
</organism>
<dbReference type="OrthoDB" id="9815506at2"/>
<evidence type="ECO:0000259" key="4">
    <source>
        <dbReference type="Pfam" id="PF08545"/>
    </source>
</evidence>
<feature type="domain" description="Beta-ketoacyl-[acyl-carrier-protein] synthase III N-terminal" evidence="4">
    <location>
        <begin position="105"/>
        <end position="172"/>
    </location>
</feature>
<dbReference type="PANTHER" id="PTHR34069">
    <property type="entry name" value="3-OXOACYL-[ACYL-CARRIER-PROTEIN] SYNTHASE 3"/>
    <property type="match status" value="1"/>
</dbReference>
<dbReference type="GO" id="GO:0044550">
    <property type="term" value="P:secondary metabolite biosynthetic process"/>
    <property type="evidence" value="ECO:0007669"/>
    <property type="project" value="TreeGrafter"/>
</dbReference>
<gene>
    <name evidence="5" type="ORF">SAMN05660337_0724</name>
</gene>
<keyword evidence="1" id="KW-0808">Transferase</keyword>
<protein>
    <submittedName>
        <fullName evidence="5">3-oxoacyl-[acyl-carrier-protein] synthase-3</fullName>
    </submittedName>
</protein>
<dbReference type="Pfam" id="PF08541">
    <property type="entry name" value="ACP_syn_III_C"/>
    <property type="match status" value="1"/>
</dbReference>
<dbReference type="InterPro" id="IPR013751">
    <property type="entry name" value="ACP_syn_III_N"/>
</dbReference>
<evidence type="ECO:0000313" key="5">
    <source>
        <dbReference type="EMBL" id="SDK52597.1"/>
    </source>
</evidence>
<accession>A0A1G9CLQ3</accession>
<dbReference type="SUPFAM" id="SSF53901">
    <property type="entry name" value="Thiolase-like"/>
    <property type="match status" value="1"/>
</dbReference>
<evidence type="ECO:0000259" key="3">
    <source>
        <dbReference type="Pfam" id="PF08541"/>
    </source>
</evidence>
<proteinExistence type="predicted"/>
<dbReference type="GO" id="GO:0006633">
    <property type="term" value="P:fatty acid biosynthetic process"/>
    <property type="evidence" value="ECO:0007669"/>
    <property type="project" value="InterPro"/>
</dbReference>
<sequence>MPNLIHRVEYYLPENTIDCMLLDKEKPDWNISDTLPKTGVRFLHHTDEEETTLDMAFKAASKALEGLKDLPDTLIVCTQTPDTLLPHCSAMLQDKLGLDRSTKCFDLSLGCSGYGYGLATGYSYLRSGISKRVLLVTVDNYSKVINPENKKAFLLFSDGASATILDSPDEDPVFHFGTDGSRSQAIVCKNSGISVVTGESANQPIQKPSFEMDGYGVFLFTLGTIPSEISKLIKKADLTMDDIDLFVLHQASRYVLESIGKKLNIPEEKLIIDLEEVGNTTSSSIPIALKRAEEAGRLKKGNKILTFGFGIGLSWSGAVFNY</sequence>
<evidence type="ECO:0000313" key="6">
    <source>
        <dbReference type="Proteomes" id="UP000199053"/>
    </source>
</evidence>
<evidence type="ECO:0000256" key="1">
    <source>
        <dbReference type="ARBA" id="ARBA00022679"/>
    </source>
</evidence>
<dbReference type="STRING" id="246191.SAMN05660337_0724"/>
<feature type="domain" description="Beta-ketoacyl-[acyl-carrier-protein] synthase III C-terminal" evidence="3">
    <location>
        <begin position="234"/>
        <end position="322"/>
    </location>
</feature>
<evidence type="ECO:0000256" key="2">
    <source>
        <dbReference type="ARBA" id="ARBA00023315"/>
    </source>
</evidence>
<dbReference type="GO" id="GO:0004315">
    <property type="term" value="F:3-oxoacyl-[acyl-carrier-protein] synthase activity"/>
    <property type="evidence" value="ECO:0007669"/>
    <property type="project" value="InterPro"/>
</dbReference>
<dbReference type="Pfam" id="PF08545">
    <property type="entry name" value="ACP_syn_III"/>
    <property type="match status" value="1"/>
</dbReference>
<dbReference type="CDD" id="cd00830">
    <property type="entry name" value="KAS_III"/>
    <property type="match status" value="1"/>
</dbReference>